<evidence type="ECO:0000256" key="4">
    <source>
        <dbReference type="SAM" id="SignalP"/>
    </source>
</evidence>
<accession>A0A3B7MNA4</accession>
<dbReference type="KEGG" id="pseg:D3H65_19055"/>
<evidence type="ECO:0000256" key="2">
    <source>
        <dbReference type="ARBA" id="ARBA00023136"/>
    </source>
</evidence>
<dbReference type="Pfam" id="PF13715">
    <property type="entry name" value="CarbopepD_reg_2"/>
    <property type="match status" value="1"/>
</dbReference>
<comment type="subcellular location">
    <subcellularLocation>
        <location evidence="1">Cell outer membrane</location>
    </subcellularLocation>
</comment>
<evidence type="ECO:0000256" key="1">
    <source>
        <dbReference type="ARBA" id="ARBA00004442"/>
    </source>
</evidence>
<keyword evidence="4" id="KW-0732">Signal</keyword>
<keyword evidence="2" id="KW-0472">Membrane</keyword>
<dbReference type="InterPro" id="IPR008969">
    <property type="entry name" value="CarboxyPept-like_regulatory"/>
</dbReference>
<dbReference type="Gene3D" id="2.170.130.10">
    <property type="entry name" value="TonB-dependent receptor, plug domain"/>
    <property type="match status" value="1"/>
</dbReference>
<protein>
    <submittedName>
        <fullName evidence="6">SusC/RagA family TonB-linked outer membrane protein</fullName>
    </submittedName>
</protein>
<dbReference type="InterPro" id="IPR036942">
    <property type="entry name" value="Beta-barrel_TonB_sf"/>
</dbReference>
<dbReference type="InterPro" id="IPR037066">
    <property type="entry name" value="Plug_dom_sf"/>
</dbReference>
<dbReference type="InterPro" id="IPR023996">
    <property type="entry name" value="TonB-dep_OMP_SusC/RagA"/>
</dbReference>
<evidence type="ECO:0000313" key="7">
    <source>
        <dbReference type="Proteomes" id="UP000263900"/>
    </source>
</evidence>
<dbReference type="SUPFAM" id="SSF49464">
    <property type="entry name" value="Carboxypeptidase regulatory domain-like"/>
    <property type="match status" value="1"/>
</dbReference>
<dbReference type="AlphaFoldDB" id="A0A3B7MNA4"/>
<dbReference type="Gene3D" id="2.40.170.20">
    <property type="entry name" value="TonB-dependent receptor, beta-barrel domain"/>
    <property type="match status" value="1"/>
</dbReference>
<feature type="chain" id="PRO_5017771284" evidence="4">
    <location>
        <begin position="28"/>
        <end position="1069"/>
    </location>
</feature>
<dbReference type="OrthoDB" id="830178at2"/>
<dbReference type="GO" id="GO:0009279">
    <property type="term" value="C:cell outer membrane"/>
    <property type="evidence" value="ECO:0007669"/>
    <property type="project" value="UniProtKB-SubCell"/>
</dbReference>
<evidence type="ECO:0000259" key="5">
    <source>
        <dbReference type="Pfam" id="PF07715"/>
    </source>
</evidence>
<dbReference type="NCBIfam" id="TIGR04056">
    <property type="entry name" value="OMP_RagA_SusC"/>
    <property type="match status" value="1"/>
</dbReference>
<evidence type="ECO:0000313" key="6">
    <source>
        <dbReference type="EMBL" id="AXY75952.1"/>
    </source>
</evidence>
<feature type="domain" description="TonB-dependent receptor plug" evidence="5">
    <location>
        <begin position="168"/>
        <end position="263"/>
    </location>
</feature>
<feature type="signal peptide" evidence="4">
    <location>
        <begin position="1"/>
        <end position="27"/>
    </location>
</feature>
<dbReference type="SUPFAM" id="SSF56935">
    <property type="entry name" value="Porins"/>
    <property type="match status" value="1"/>
</dbReference>
<organism evidence="6 7">
    <name type="scientific">Paraflavitalea soli</name>
    <dbReference type="NCBI Taxonomy" id="2315862"/>
    <lineage>
        <taxon>Bacteria</taxon>
        <taxon>Pseudomonadati</taxon>
        <taxon>Bacteroidota</taxon>
        <taxon>Chitinophagia</taxon>
        <taxon>Chitinophagales</taxon>
        <taxon>Chitinophagaceae</taxon>
        <taxon>Paraflavitalea</taxon>
    </lineage>
</organism>
<dbReference type="EMBL" id="CP032157">
    <property type="protein sequence ID" value="AXY75952.1"/>
    <property type="molecule type" value="Genomic_DNA"/>
</dbReference>
<dbReference type="Proteomes" id="UP000263900">
    <property type="component" value="Chromosome"/>
</dbReference>
<dbReference type="Gene3D" id="2.60.40.1120">
    <property type="entry name" value="Carboxypeptidase-like, regulatory domain"/>
    <property type="match status" value="1"/>
</dbReference>
<dbReference type="InterPro" id="IPR012910">
    <property type="entry name" value="Plug_dom"/>
</dbReference>
<keyword evidence="3" id="KW-0998">Cell outer membrane</keyword>
<reference evidence="6 7" key="1">
    <citation type="submission" date="2018-09" db="EMBL/GenBank/DDBJ databases">
        <title>Genome sequencing of strain 6GH32-13.</title>
        <authorList>
            <person name="Weon H.-Y."/>
            <person name="Heo J."/>
            <person name="Kwon S.-W."/>
        </authorList>
    </citation>
    <scope>NUCLEOTIDE SEQUENCE [LARGE SCALE GENOMIC DNA]</scope>
    <source>
        <strain evidence="6 7">5GH32-13</strain>
    </source>
</reference>
<keyword evidence="7" id="KW-1185">Reference proteome</keyword>
<evidence type="ECO:0000256" key="3">
    <source>
        <dbReference type="ARBA" id="ARBA00023237"/>
    </source>
</evidence>
<dbReference type="Pfam" id="PF07715">
    <property type="entry name" value="Plug"/>
    <property type="match status" value="1"/>
</dbReference>
<sequence>MTMLIIRRYIRKTAAVSAFVLVTGTLAAQTDSAATDSNIIKLIVKPVEKKGVPVSGTITDAVNGKGIPGIQIKIDDFSAAITDDQGHFTIIAPSYTATLTIEGEGYDTRRVPLKGRNTIQAALLDDAHESFHEPVIMPLGPKTKGYVTAATGQYNLNASWAQPGEMADGILQGRIAGLHVIRRSGTPGAGASLFLRGYNSLYGTNKPLIVVDNMLYDAENYGESIIANTYTNPLALIDVKDIDNITVLKDASSIYGTKGANGAIIITTSRTKNQATRIDFAAYTGFNTAPNNLPVMNADDYRIYLSEVLQSKGLSSTAIASLPYMNDDSKNADYARYHYNTDWQKQVLKSSVNQNIFLKVTGGDNIATYGLSMGYSGSRGAVRETDLTRYNTRFNAVFNFTRRFTGTTNLAFTYNEQNLKDQGISDKTAPLFLSWTKAPFLGANEVNNEGIESPNLADTDILGISNPAVIIANMQAYNKYYRFAGSFGFKYDISKTLNASTMVGVVYDKVRENFFVPRKGVADDTLSNAVADSRMGTQVKRLFTIYNDTRLEYNRRFNREHTLTANLGIRYQHNKAEQDFAKGFNSATDDLVSVQNGLNALRQVGGGIGEWNWLNAYFGAEYGYKDKLFLTFNAAMDGSSRFGKQAADGIDIGVSKFPVMPSLGAAWLISSENFMAHSPIDLLKLRASYSIAGNDDIGNYSARQTYRSQNLLGAQGLLRSGIANPALQWETNHKANLGVDLAFWNERVGLSLDAYHTQTDNMLVYEALPSPSGYKTILTNGGKMQNTGIEASLNVRVLNTRNLSWDASINMATYKNKIKAVPNDRFTTDYAGATMLTAVGRPANQFYGYTAQGVFTSDAEAAAAGLTKKNADGSFSSFKGGDVRFADVDNNKIIDENDRQVIGDPNPALFGGFNNRLIWKRFELGVLFTFSQGNDVFNYVRYRLESLSGINNQLESARNRWRGNGQVTNTPKATWGDPMGNSRFSDRWIEDGSYIRLRTLSLQYNLPLKPNGFLKNASVYATGTNLFTLTEYKGYDPEFSASPSVFAQGIDTGLDPLYRTVTLGVRVGL</sequence>
<name>A0A3B7MNA4_9BACT</name>
<proteinExistence type="predicted"/>
<gene>
    <name evidence="6" type="ORF">D3H65_19055</name>
</gene>